<reference evidence="1" key="1">
    <citation type="submission" date="2015-11" db="EMBL/GenBank/DDBJ databases">
        <title>De novo transcriptome assembly of four potential Pierce s Disease insect vectors from Arizona vineyards.</title>
        <authorList>
            <person name="Tassone E.E."/>
        </authorList>
    </citation>
    <scope>NUCLEOTIDE SEQUENCE</scope>
</reference>
<name>A0A1B6LG24_9HEMI</name>
<organism evidence="1">
    <name type="scientific">Graphocephala atropunctata</name>
    <dbReference type="NCBI Taxonomy" id="36148"/>
    <lineage>
        <taxon>Eukaryota</taxon>
        <taxon>Metazoa</taxon>
        <taxon>Ecdysozoa</taxon>
        <taxon>Arthropoda</taxon>
        <taxon>Hexapoda</taxon>
        <taxon>Insecta</taxon>
        <taxon>Pterygota</taxon>
        <taxon>Neoptera</taxon>
        <taxon>Paraneoptera</taxon>
        <taxon>Hemiptera</taxon>
        <taxon>Auchenorrhyncha</taxon>
        <taxon>Membracoidea</taxon>
        <taxon>Cicadellidae</taxon>
        <taxon>Cicadellinae</taxon>
        <taxon>Cicadellini</taxon>
        <taxon>Graphocephala</taxon>
    </lineage>
</organism>
<sequence length="123" mass="14410">YRQKNLSDLKLLLQHETWEEVEQSSTAEEAYNIFTKTLTLALDATCPRKLKKHKKKCKPKYFADEEARRLKTNFLKALDQHELTGDVNYKEKAAATKKSYDQRLRALRQEASKNYISEAENKS</sequence>
<proteinExistence type="predicted"/>
<accession>A0A1B6LG24</accession>
<gene>
    <name evidence="1" type="ORF">g.5428</name>
</gene>
<feature type="non-terminal residue" evidence="1">
    <location>
        <position position="1"/>
    </location>
</feature>
<dbReference type="EMBL" id="GEBQ01017367">
    <property type="protein sequence ID" value="JAT22610.1"/>
    <property type="molecule type" value="Transcribed_RNA"/>
</dbReference>
<protein>
    <submittedName>
        <fullName evidence="1">Uncharacterized protein</fullName>
    </submittedName>
</protein>
<dbReference type="AlphaFoldDB" id="A0A1B6LG24"/>
<feature type="non-terminal residue" evidence="1">
    <location>
        <position position="123"/>
    </location>
</feature>
<evidence type="ECO:0000313" key="1">
    <source>
        <dbReference type="EMBL" id="JAT22610.1"/>
    </source>
</evidence>